<keyword evidence="4 8" id="KW-1003">Cell membrane</keyword>
<keyword evidence="7 8" id="KW-0472">Membrane</keyword>
<feature type="transmembrane region" description="Helical" evidence="8">
    <location>
        <begin position="226"/>
        <end position="243"/>
    </location>
</feature>
<accession>A0A238IVI3</accession>
<evidence type="ECO:0000256" key="3">
    <source>
        <dbReference type="ARBA" id="ARBA00022448"/>
    </source>
</evidence>
<evidence type="ECO:0000313" key="9">
    <source>
        <dbReference type="EMBL" id="SMX22397.1"/>
    </source>
</evidence>
<evidence type="ECO:0000256" key="6">
    <source>
        <dbReference type="ARBA" id="ARBA00022989"/>
    </source>
</evidence>
<dbReference type="AlphaFoldDB" id="A0A238IVI3"/>
<evidence type="ECO:0000256" key="2">
    <source>
        <dbReference type="ARBA" id="ARBA00009142"/>
    </source>
</evidence>
<keyword evidence="5 8" id="KW-0812">Transmembrane</keyword>
<evidence type="ECO:0000256" key="5">
    <source>
        <dbReference type="ARBA" id="ARBA00022692"/>
    </source>
</evidence>
<dbReference type="InterPro" id="IPR052017">
    <property type="entry name" value="TSUP"/>
</dbReference>
<dbReference type="PANTHER" id="PTHR30269">
    <property type="entry name" value="TRANSMEMBRANE PROTEIN YFCA"/>
    <property type="match status" value="1"/>
</dbReference>
<dbReference type="GO" id="GO:0005886">
    <property type="term" value="C:plasma membrane"/>
    <property type="evidence" value="ECO:0007669"/>
    <property type="project" value="UniProtKB-SubCell"/>
</dbReference>
<evidence type="ECO:0000256" key="7">
    <source>
        <dbReference type="ARBA" id="ARBA00023136"/>
    </source>
</evidence>
<feature type="transmembrane region" description="Helical" evidence="8">
    <location>
        <begin position="128"/>
        <end position="146"/>
    </location>
</feature>
<keyword evidence="3" id="KW-0813">Transport</keyword>
<evidence type="ECO:0000313" key="10">
    <source>
        <dbReference type="Proteomes" id="UP000201838"/>
    </source>
</evidence>
<dbReference type="PANTHER" id="PTHR30269:SF37">
    <property type="entry name" value="MEMBRANE TRANSPORTER PROTEIN"/>
    <property type="match status" value="1"/>
</dbReference>
<evidence type="ECO:0000256" key="8">
    <source>
        <dbReference type="RuleBase" id="RU363041"/>
    </source>
</evidence>
<feature type="transmembrane region" description="Helical" evidence="8">
    <location>
        <begin position="7"/>
        <end position="24"/>
    </location>
</feature>
<comment type="subcellular location">
    <subcellularLocation>
        <location evidence="1 8">Cell membrane</location>
        <topology evidence="1 8">Multi-pass membrane protein</topology>
    </subcellularLocation>
</comment>
<evidence type="ECO:0000256" key="4">
    <source>
        <dbReference type="ARBA" id="ARBA00022475"/>
    </source>
</evidence>
<name>A0A238IVI3_9RHOB</name>
<sequence>MALATEGLYFIAFGAFLAGIVRGFTGFGTAMVFMPIAAQFLGPFEALTVMLVKDLVAPLMHVPRALREGQPGDVVRLGIGAVLAVPLGVFLLSLIDPVTFRWGVSLTSFTLLVLLVAGVRYRGVLTKTLIYLAGGFGGLLAGSVGLPGPPVIMLYMASTLPVSAVRANLTLYLILADLILVAVLWVGGFLVFAALALGVLMIAPYLAGNWAGAVLFRPEAEKVYRWVAYLIIAASALSGMPIWD</sequence>
<dbReference type="EMBL" id="FXXQ01000001">
    <property type="protein sequence ID" value="SMX22397.1"/>
    <property type="molecule type" value="Genomic_DNA"/>
</dbReference>
<feature type="transmembrane region" description="Helical" evidence="8">
    <location>
        <begin position="73"/>
        <end position="94"/>
    </location>
</feature>
<comment type="similarity">
    <text evidence="2 8">Belongs to the 4-toluene sulfonate uptake permease (TSUP) (TC 2.A.102) family.</text>
</comment>
<dbReference type="RefSeq" id="WP_176440179.1">
    <property type="nucleotide sequence ID" value="NZ_FXXQ01000001.1"/>
</dbReference>
<proteinExistence type="inferred from homology"/>
<keyword evidence="10" id="KW-1185">Reference proteome</keyword>
<dbReference type="Proteomes" id="UP000201838">
    <property type="component" value="Unassembled WGS sequence"/>
</dbReference>
<gene>
    <name evidence="9" type="ORF">BOA8489_00493</name>
</gene>
<protein>
    <recommendedName>
        <fullName evidence="8">Probable membrane transporter protein</fullName>
    </recommendedName>
</protein>
<keyword evidence="6 8" id="KW-1133">Transmembrane helix</keyword>
<feature type="transmembrane region" description="Helical" evidence="8">
    <location>
        <begin position="100"/>
        <end position="121"/>
    </location>
</feature>
<reference evidence="9 10" key="1">
    <citation type="submission" date="2017-05" db="EMBL/GenBank/DDBJ databases">
        <authorList>
            <person name="Song R."/>
            <person name="Chenine A.L."/>
            <person name="Ruprecht R.M."/>
        </authorList>
    </citation>
    <scope>NUCLEOTIDE SEQUENCE [LARGE SCALE GENOMIC DNA]</scope>
    <source>
        <strain evidence="9 10">CECT 8489</strain>
    </source>
</reference>
<dbReference type="Pfam" id="PF01925">
    <property type="entry name" value="TauE"/>
    <property type="match status" value="1"/>
</dbReference>
<organism evidence="9 10">
    <name type="scientific">Boseongicola aestuarii</name>
    <dbReference type="NCBI Taxonomy" id="1470561"/>
    <lineage>
        <taxon>Bacteria</taxon>
        <taxon>Pseudomonadati</taxon>
        <taxon>Pseudomonadota</taxon>
        <taxon>Alphaproteobacteria</taxon>
        <taxon>Rhodobacterales</taxon>
        <taxon>Paracoccaceae</taxon>
        <taxon>Boseongicola</taxon>
    </lineage>
</organism>
<dbReference type="InterPro" id="IPR002781">
    <property type="entry name" value="TM_pro_TauE-like"/>
</dbReference>
<feature type="transmembrane region" description="Helical" evidence="8">
    <location>
        <begin position="182"/>
        <end position="206"/>
    </location>
</feature>
<feature type="transmembrane region" description="Helical" evidence="8">
    <location>
        <begin position="30"/>
        <end position="52"/>
    </location>
</feature>
<evidence type="ECO:0000256" key="1">
    <source>
        <dbReference type="ARBA" id="ARBA00004651"/>
    </source>
</evidence>